<evidence type="ECO:0000313" key="3">
    <source>
        <dbReference type="EMBL" id="KAI5083615.1"/>
    </source>
</evidence>
<keyword evidence="1" id="KW-0812">Transmembrane</keyword>
<dbReference type="AlphaFoldDB" id="A0A9D4VCN9"/>
<dbReference type="SMART" id="SM00554">
    <property type="entry name" value="FAS1"/>
    <property type="match status" value="1"/>
</dbReference>
<organism evidence="3 4">
    <name type="scientific">Adiantum capillus-veneris</name>
    <name type="common">Maidenhair fern</name>
    <dbReference type="NCBI Taxonomy" id="13818"/>
    <lineage>
        <taxon>Eukaryota</taxon>
        <taxon>Viridiplantae</taxon>
        <taxon>Streptophyta</taxon>
        <taxon>Embryophyta</taxon>
        <taxon>Tracheophyta</taxon>
        <taxon>Polypodiopsida</taxon>
        <taxon>Polypodiidae</taxon>
        <taxon>Polypodiales</taxon>
        <taxon>Pteridineae</taxon>
        <taxon>Pteridaceae</taxon>
        <taxon>Vittarioideae</taxon>
        <taxon>Adiantum</taxon>
    </lineage>
</organism>
<protein>
    <recommendedName>
        <fullName evidence="2">FAS1 domain-containing protein</fullName>
    </recommendedName>
</protein>
<dbReference type="InterPro" id="IPR000782">
    <property type="entry name" value="FAS1_domain"/>
</dbReference>
<feature type="domain" description="FAS1" evidence="2">
    <location>
        <begin position="93"/>
        <end position="187"/>
    </location>
</feature>
<name>A0A9D4VCN9_ADICA</name>
<dbReference type="Gene3D" id="2.30.180.10">
    <property type="entry name" value="FAS1 domain"/>
    <property type="match status" value="1"/>
</dbReference>
<dbReference type="OrthoDB" id="1914133at2759"/>
<gene>
    <name evidence="3" type="ORF">GOP47_0003358</name>
</gene>
<dbReference type="InterPro" id="IPR036378">
    <property type="entry name" value="FAS1_dom_sf"/>
</dbReference>
<proteinExistence type="predicted"/>
<dbReference type="PANTHER" id="PTHR33985:SF29">
    <property type="entry name" value="FAS1 DOMAIN-CONTAINING PROTEIN"/>
    <property type="match status" value="1"/>
</dbReference>
<keyword evidence="4" id="KW-1185">Reference proteome</keyword>
<dbReference type="InterPro" id="IPR052806">
    <property type="entry name" value="Fasciclin-like_AGP"/>
</dbReference>
<evidence type="ECO:0000313" key="4">
    <source>
        <dbReference type="Proteomes" id="UP000886520"/>
    </source>
</evidence>
<dbReference type="Proteomes" id="UP000886520">
    <property type="component" value="Chromosome 3"/>
</dbReference>
<feature type="non-terminal residue" evidence="3">
    <location>
        <position position="1"/>
    </location>
</feature>
<reference evidence="3" key="1">
    <citation type="submission" date="2021-01" db="EMBL/GenBank/DDBJ databases">
        <title>Adiantum capillus-veneris genome.</title>
        <authorList>
            <person name="Fang Y."/>
            <person name="Liao Q."/>
        </authorList>
    </citation>
    <scope>NUCLEOTIDE SEQUENCE</scope>
    <source>
        <strain evidence="3">H3</strain>
        <tissue evidence="3">Leaf</tissue>
    </source>
</reference>
<dbReference type="Pfam" id="PF02469">
    <property type="entry name" value="Fasciclin"/>
    <property type="match status" value="1"/>
</dbReference>
<feature type="transmembrane region" description="Helical" evidence="1">
    <location>
        <begin position="35"/>
        <end position="54"/>
    </location>
</feature>
<dbReference type="PANTHER" id="PTHR33985">
    <property type="entry name" value="OS02G0491300 PROTEIN-RELATED"/>
    <property type="match status" value="1"/>
</dbReference>
<keyword evidence="1" id="KW-0472">Membrane</keyword>
<dbReference type="SUPFAM" id="SSF82153">
    <property type="entry name" value="FAS1 domain"/>
    <property type="match status" value="1"/>
</dbReference>
<keyword evidence="1" id="KW-1133">Transmembrane helix</keyword>
<sequence length="208" mass="22739">AYWHIIIGTQDSNQEIPPNKVMCTRLARARGRWRTSFGGVFVVITMVSSLIGWTTSSPLPFLPMTTPSMPPAQILLVNLILLTNHANLPSSATIFLPLNQSIAMAFPSSQARDTVTYHIADSRHFYKDLLSLQTSPLALPTLLPGRAISVSRTDQDMLVDEQEIVAPDLYFDDQVVVHGIPRALDPDFGMSQSSSAATRAWPLPGSGP</sequence>
<dbReference type="EMBL" id="JABFUD020000002">
    <property type="protein sequence ID" value="KAI5083615.1"/>
    <property type="molecule type" value="Genomic_DNA"/>
</dbReference>
<evidence type="ECO:0000259" key="2">
    <source>
        <dbReference type="SMART" id="SM00554"/>
    </source>
</evidence>
<comment type="caution">
    <text evidence="3">The sequence shown here is derived from an EMBL/GenBank/DDBJ whole genome shotgun (WGS) entry which is preliminary data.</text>
</comment>
<evidence type="ECO:0000256" key="1">
    <source>
        <dbReference type="SAM" id="Phobius"/>
    </source>
</evidence>
<accession>A0A9D4VCN9</accession>